<dbReference type="SMART" id="SM00320">
    <property type="entry name" value="WD40"/>
    <property type="match status" value="5"/>
</dbReference>
<feature type="region of interest" description="Disordered" evidence="5">
    <location>
        <begin position="563"/>
        <end position="582"/>
    </location>
</feature>
<dbReference type="PANTHER" id="PTHR19848:SF8">
    <property type="entry name" value="F-BOX AND WD REPEAT DOMAIN CONTAINING 7"/>
    <property type="match status" value="1"/>
</dbReference>
<feature type="compositionally biased region" description="Low complexity" evidence="5">
    <location>
        <begin position="330"/>
        <end position="358"/>
    </location>
</feature>
<dbReference type="PROSITE" id="PS50082">
    <property type="entry name" value="WD_REPEATS_2"/>
    <property type="match status" value="1"/>
</dbReference>
<dbReference type="PANTHER" id="PTHR19848">
    <property type="entry name" value="WD40 REPEAT PROTEIN"/>
    <property type="match status" value="1"/>
</dbReference>
<keyword evidence="7" id="KW-1185">Reference proteome</keyword>
<feature type="region of interest" description="Disordered" evidence="5">
    <location>
        <begin position="330"/>
        <end position="360"/>
    </location>
</feature>
<keyword evidence="1 3" id="KW-0853">WD repeat</keyword>
<dbReference type="PROSITE" id="PS50294">
    <property type="entry name" value="WD_REPEATS_REGION"/>
    <property type="match status" value="1"/>
</dbReference>
<evidence type="ECO:0000313" key="6">
    <source>
        <dbReference type="EMBL" id="CDI82092.1"/>
    </source>
</evidence>
<feature type="repeat" description="WD" evidence="3">
    <location>
        <begin position="722"/>
        <end position="754"/>
    </location>
</feature>
<evidence type="ECO:0000256" key="3">
    <source>
        <dbReference type="PROSITE-ProRule" id="PRU00221"/>
    </source>
</evidence>
<dbReference type="GeneID" id="25270595"/>
<dbReference type="SUPFAM" id="SSF50978">
    <property type="entry name" value="WD40 repeat-like"/>
    <property type="match status" value="1"/>
</dbReference>
<dbReference type="VEuPathDB" id="ToxoDB:EAH_00025250"/>
<reference evidence="6" key="2">
    <citation type="submission" date="2013-10" db="EMBL/GenBank/DDBJ databases">
        <authorList>
            <person name="Aslett M."/>
        </authorList>
    </citation>
    <scope>NUCLEOTIDE SEQUENCE [LARGE SCALE GENOMIC DNA]</scope>
    <source>
        <strain evidence="6">Houghton</strain>
    </source>
</reference>
<dbReference type="InterPro" id="IPR036322">
    <property type="entry name" value="WD40_repeat_dom_sf"/>
</dbReference>
<protein>
    <submittedName>
        <fullName evidence="6">WD-repeat protein, putative</fullName>
    </submittedName>
</protein>
<proteinExistence type="predicted"/>
<evidence type="ECO:0000256" key="2">
    <source>
        <dbReference type="ARBA" id="ARBA00022737"/>
    </source>
</evidence>
<organism evidence="6 7">
    <name type="scientific">Eimeria acervulina</name>
    <name type="common">Coccidian parasite</name>
    <dbReference type="NCBI Taxonomy" id="5801"/>
    <lineage>
        <taxon>Eukaryota</taxon>
        <taxon>Sar</taxon>
        <taxon>Alveolata</taxon>
        <taxon>Apicomplexa</taxon>
        <taxon>Conoidasida</taxon>
        <taxon>Coccidia</taxon>
        <taxon>Eucoccidiorida</taxon>
        <taxon>Eimeriorina</taxon>
        <taxon>Eimeriidae</taxon>
        <taxon>Eimeria</taxon>
    </lineage>
</organism>
<reference evidence="6" key="1">
    <citation type="submission" date="2013-10" db="EMBL/GenBank/DDBJ databases">
        <title>Genomic analysis of the causative agents of coccidiosis in chickens.</title>
        <authorList>
            <person name="Reid A.J."/>
            <person name="Blake D."/>
            <person name="Billington K."/>
            <person name="Browne H."/>
            <person name="Dunn M."/>
            <person name="Hung S."/>
            <person name="Kawahara F."/>
            <person name="Miranda-Saavedra D."/>
            <person name="Mourier T."/>
            <person name="Nagra H."/>
            <person name="Otto T.D."/>
            <person name="Rawlings N."/>
            <person name="Sanchez A."/>
            <person name="Sanders M."/>
            <person name="Subramaniam C."/>
            <person name="Tay Y."/>
            <person name="Dear P."/>
            <person name="Doerig C."/>
            <person name="Gruber A."/>
            <person name="Parkinson J."/>
            <person name="Shirley M."/>
            <person name="Wan K.L."/>
            <person name="Berriman M."/>
            <person name="Tomley F."/>
            <person name="Pain A."/>
        </authorList>
    </citation>
    <scope>NUCLEOTIDE SEQUENCE [LARGE SCALE GENOMIC DNA]</scope>
    <source>
        <strain evidence="6">Houghton</strain>
    </source>
</reference>
<evidence type="ECO:0000256" key="4">
    <source>
        <dbReference type="SAM" id="Coils"/>
    </source>
</evidence>
<dbReference type="InterPro" id="IPR001680">
    <property type="entry name" value="WD40_rpt"/>
</dbReference>
<dbReference type="EMBL" id="HG672032">
    <property type="protein sequence ID" value="CDI82092.1"/>
    <property type="molecule type" value="Genomic_DNA"/>
</dbReference>
<feature type="coiled-coil region" evidence="4">
    <location>
        <begin position="123"/>
        <end position="203"/>
    </location>
</feature>
<dbReference type="RefSeq" id="XP_013248386.1">
    <property type="nucleotide sequence ID" value="XM_013392932.1"/>
</dbReference>
<keyword evidence="2" id="KW-0677">Repeat</keyword>
<sequence length="754" mass="79180">MATRHIAARAGAAAASAEFDAPREPKAAGADAAAGGLPLWRQIFLRRARIKHLLQHEWFADVCTAHAAALEENRRLLANHASILAVRSAAAAQEGVTAAAAAAAGTGSPSTDQRLLVQSAQDAAALKQQVRAIQAAAAAAQRQYEKHRRHLETELLLLQQQIQQQQQVLAEKDRELLQQQRQLREKEEEVSEKEAQAAATRRTCLLLVQQQQQQQQAVQKAQQEVAAKALETEGYLRELLRYKQAEAASLELLQQQMRSASPANADHAVATYTPACASARGIAVEGAPACARQQIQPAAEAVRAAVVAHAAAAPASAAARAAAAATSETNAGGKACSKGSSSNRSNSGASRGAAGESRPPLRLVHSDRLHAGAALCCCCSPTAAAGNASATELFISGGADGTLAVRAAASSRNVYTFIPSPLWAACTAVDLLLRQQPYAQVQQEVQQQQEAVVLVGCIDAALYVAQLPRGKVVETLKGHGGSIVACGFIQPQGDTAAATAAASTSPAAAAWSVGNDRSVRLWDLHRSACSRAAVLFSRPTAAAAAERGLLLVGHRNGTLGVFSPSSPCSGNSKSSSSSSWSPDIVSSAMHNSEAIVGVAISPDRYTVCTLGEDKTLQLLDLRMLLQHRQEQQAVLTHPLLRRNTVVASPCFSPCGRMLAAATGSHLLLWDLQKAAGVHTAAGATSDILGSRNTGQDGVGEDLSAVRLQQLQQMNDDRLLSVLHCADAEICCLSWSSGSRRLFAGCRDGGVFVWE</sequence>
<dbReference type="InterPro" id="IPR015943">
    <property type="entry name" value="WD40/YVTN_repeat-like_dom_sf"/>
</dbReference>
<dbReference type="AlphaFoldDB" id="U6GRB5"/>
<dbReference type="OMA" id="CAFLQNE"/>
<evidence type="ECO:0000256" key="5">
    <source>
        <dbReference type="SAM" id="MobiDB-lite"/>
    </source>
</evidence>
<evidence type="ECO:0000256" key="1">
    <source>
        <dbReference type="ARBA" id="ARBA00022574"/>
    </source>
</evidence>
<dbReference type="Gene3D" id="2.130.10.10">
    <property type="entry name" value="YVTN repeat-like/Quinoprotein amine dehydrogenase"/>
    <property type="match status" value="2"/>
</dbReference>
<dbReference type="Pfam" id="PF00400">
    <property type="entry name" value="WD40"/>
    <property type="match status" value="1"/>
</dbReference>
<evidence type="ECO:0000313" key="7">
    <source>
        <dbReference type="Proteomes" id="UP000018050"/>
    </source>
</evidence>
<dbReference type="OrthoDB" id="347891at2759"/>
<keyword evidence="4" id="KW-0175">Coiled coil</keyword>
<gene>
    <name evidence="6" type="ORF">EAH_00025250</name>
</gene>
<name>U6GRB5_EIMAC</name>
<dbReference type="Proteomes" id="UP000018050">
    <property type="component" value="Unassembled WGS sequence"/>
</dbReference>
<accession>U6GRB5</accession>